<evidence type="ECO:0008006" key="5">
    <source>
        <dbReference type="Google" id="ProtNLM"/>
    </source>
</evidence>
<evidence type="ECO:0000313" key="4">
    <source>
        <dbReference type="Proteomes" id="UP000006727"/>
    </source>
</evidence>
<dbReference type="InParanoid" id="A0A2K1J082"/>
<dbReference type="EnsemblPlants" id="Pp3c18_7150V3.1">
    <property type="protein sequence ID" value="Pp3c18_7150V3.1"/>
    <property type="gene ID" value="Pp3c18_7150"/>
</dbReference>
<dbReference type="Gramene" id="Pp3c18_7150V3.1">
    <property type="protein sequence ID" value="Pp3c18_7150V3.1"/>
    <property type="gene ID" value="Pp3c18_7150"/>
</dbReference>
<reference evidence="2 4" key="1">
    <citation type="journal article" date="2008" name="Science">
        <title>The Physcomitrella genome reveals evolutionary insights into the conquest of land by plants.</title>
        <authorList>
            <person name="Rensing S."/>
            <person name="Lang D."/>
            <person name="Zimmer A."/>
            <person name="Terry A."/>
            <person name="Salamov A."/>
            <person name="Shapiro H."/>
            <person name="Nishiyama T."/>
            <person name="Perroud P.-F."/>
            <person name="Lindquist E."/>
            <person name="Kamisugi Y."/>
            <person name="Tanahashi T."/>
            <person name="Sakakibara K."/>
            <person name="Fujita T."/>
            <person name="Oishi K."/>
            <person name="Shin-I T."/>
            <person name="Kuroki Y."/>
            <person name="Toyoda A."/>
            <person name="Suzuki Y."/>
            <person name="Hashimoto A."/>
            <person name="Yamaguchi K."/>
            <person name="Sugano A."/>
            <person name="Kohara Y."/>
            <person name="Fujiyama A."/>
            <person name="Anterola A."/>
            <person name="Aoki S."/>
            <person name="Ashton N."/>
            <person name="Barbazuk W.B."/>
            <person name="Barker E."/>
            <person name="Bennetzen J."/>
            <person name="Bezanilla M."/>
            <person name="Blankenship R."/>
            <person name="Cho S.H."/>
            <person name="Dutcher S."/>
            <person name="Estelle M."/>
            <person name="Fawcett J.A."/>
            <person name="Gundlach H."/>
            <person name="Hanada K."/>
            <person name="Heyl A."/>
            <person name="Hicks K.A."/>
            <person name="Hugh J."/>
            <person name="Lohr M."/>
            <person name="Mayer K."/>
            <person name="Melkozernov A."/>
            <person name="Murata T."/>
            <person name="Nelson D."/>
            <person name="Pils B."/>
            <person name="Prigge M."/>
            <person name="Reiss B."/>
            <person name="Renner T."/>
            <person name="Rombauts S."/>
            <person name="Rushton P."/>
            <person name="Sanderfoot A."/>
            <person name="Schween G."/>
            <person name="Shiu S.-H."/>
            <person name="Stueber K."/>
            <person name="Theodoulou F.L."/>
            <person name="Tu H."/>
            <person name="Van de Peer Y."/>
            <person name="Verrier P.J."/>
            <person name="Waters E."/>
            <person name="Wood A."/>
            <person name="Yang L."/>
            <person name="Cove D."/>
            <person name="Cuming A."/>
            <person name="Hasebe M."/>
            <person name="Lucas S."/>
            <person name="Mishler D.B."/>
            <person name="Reski R."/>
            <person name="Grigoriev I."/>
            <person name="Quatrano R.S."/>
            <person name="Boore J.L."/>
        </authorList>
    </citation>
    <scope>NUCLEOTIDE SEQUENCE [LARGE SCALE GENOMIC DNA]</scope>
    <source>
        <strain evidence="3 4">cv. Gransden 2004</strain>
    </source>
</reference>
<reference evidence="2 4" key="2">
    <citation type="journal article" date="2018" name="Plant J.">
        <title>The Physcomitrella patens chromosome-scale assembly reveals moss genome structure and evolution.</title>
        <authorList>
            <person name="Lang D."/>
            <person name="Ullrich K.K."/>
            <person name="Murat F."/>
            <person name="Fuchs J."/>
            <person name="Jenkins J."/>
            <person name="Haas F.B."/>
            <person name="Piednoel M."/>
            <person name="Gundlach H."/>
            <person name="Van Bel M."/>
            <person name="Meyberg R."/>
            <person name="Vives C."/>
            <person name="Morata J."/>
            <person name="Symeonidi A."/>
            <person name="Hiss M."/>
            <person name="Muchero W."/>
            <person name="Kamisugi Y."/>
            <person name="Saleh O."/>
            <person name="Blanc G."/>
            <person name="Decker E.L."/>
            <person name="van Gessel N."/>
            <person name="Grimwood J."/>
            <person name="Hayes R.D."/>
            <person name="Graham S.W."/>
            <person name="Gunter L.E."/>
            <person name="McDaniel S.F."/>
            <person name="Hoernstein S.N.W."/>
            <person name="Larsson A."/>
            <person name="Li F.W."/>
            <person name="Perroud P.F."/>
            <person name="Phillips J."/>
            <person name="Ranjan P."/>
            <person name="Rokshar D.S."/>
            <person name="Rothfels C.J."/>
            <person name="Schneider L."/>
            <person name="Shu S."/>
            <person name="Stevenson D.W."/>
            <person name="Thummler F."/>
            <person name="Tillich M."/>
            <person name="Villarreal Aguilar J.C."/>
            <person name="Widiez T."/>
            <person name="Wong G.K."/>
            <person name="Wymore A."/>
            <person name="Zhang Y."/>
            <person name="Zimmer A.D."/>
            <person name="Quatrano R.S."/>
            <person name="Mayer K.F.X."/>
            <person name="Goodstein D."/>
            <person name="Casacuberta J.M."/>
            <person name="Vandepoele K."/>
            <person name="Reski R."/>
            <person name="Cuming A.C."/>
            <person name="Tuskan G.A."/>
            <person name="Maumus F."/>
            <person name="Salse J."/>
            <person name="Schmutz J."/>
            <person name="Rensing S.A."/>
        </authorList>
    </citation>
    <scope>NUCLEOTIDE SEQUENCE [LARGE SCALE GENOMIC DNA]</scope>
    <source>
        <strain evidence="3 4">cv. Gransden 2004</strain>
    </source>
</reference>
<accession>A0A2K1J082</accession>
<dbReference type="PaxDb" id="3218-PP1S299_5V6.1"/>
<dbReference type="Proteomes" id="UP000006727">
    <property type="component" value="Chromosome 18"/>
</dbReference>
<sequence length="320" mass="35222">MEPKEIGVVMTRASELHSSICDAIDRVTQSRIFGGGSLRSFGEEEVIVPECSSVEKAHSLAGIRMAMEALETQLKSLQMGAICSRIRKDAALAKLEESRRLLLLRLRQHNGQELELVQEAMAFVEGPVKKANDVPQTHHIHPVFPSIHSGSPVLTASKGHKFKPSPAKKLEDRPSFNDSHFLADDLSPHSQAVNCKIRSDEGRNPMSGRLSKVFSRMLSFTGKTLSVVASVAAFLVVSELNLKSKNVSMRGPSQTSPQPVPVPVPEPKLEEKLDLKPILEHPVGYKRIEDDDTVKCIVNERVELLFPLGVGTRDILYGRG</sequence>
<reference evidence="3" key="3">
    <citation type="submission" date="2020-12" db="UniProtKB">
        <authorList>
            <consortium name="EnsemblPlants"/>
        </authorList>
    </citation>
    <scope>IDENTIFICATION</scope>
</reference>
<dbReference type="PANTHER" id="PTHR33600:SF3">
    <property type="entry name" value="PLASTID DIVISION PROTEIN PDV2"/>
    <property type="match status" value="1"/>
</dbReference>
<gene>
    <name evidence="2" type="ORF">PHYPA_022833</name>
</gene>
<dbReference type="AlphaFoldDB" id="A0A2K1J082"/>
<dbReference type="STRING" id="3218.A0A2K1J082"/>
<dbReference type="InterPro" id="IPR038939">
    <property type="entry name" value="PDV1/PDV2"/>
</dbReference>
<evidence type="ECO:0000313" key="3">
    <source>
        <dbReference type="EnsemblPlants" id="Pp3c18_7150V3.1"/>
    </source>
</evidence>
<dbReference type="PANTHER" id="PTHR33600">
    <property type="entry name" value="PLASTID DIVISION PROTEIN PDV2"/>
    <property type="match status" value="1"/>
</dbReference>
<protein>
    <recommendedName>
        <fullName evidence="5">Plastid division protein PDV2</fullName>
    </recommendedName>
</protein>
<dbReference type="GO" id="GO:0010020">
    <property type="term" value="P:chloroplast fission"/>
    <property type="evidence" value="ECO:0007669"/>
    <property type="project" value="InterPro"/>
</dbReference>
<feature type="compositionally biased region" description="Polar residues" evidence="1">
    <location>
        <begin position="247"/>
        <end position="257"/>
    </location>
</feature>
<keyword evidence="4" id="KW-1185">Reference proteome</keyword>
<proteinExistence type="predicted"/>
<dbReference type="EMBL" id="ABEU02000018">
    <property type="protein sequence ID" value="PNR34934.1"/>
    <property type="molecule type" value="Genomic_DNA"/>
</dbReference>
<evidence type="ECO:0000256" key="1">
    <source>
        <dbReference type="SAM" id="MobiDB-lite"/>
    </source>
</evidence>
<feature type="region of interest" description="Disordered" evidence="1">
    <location>
        <begin position="247"/>
        <end position="266"/>
    </location>
</feature>
<organism evidence="2">
    <name type="scientific">Physcomitrium patens</name>
    <name type="common">Spreading-leaved earth moss</name>
    <name type="synonym">Physcomitrella patens</name>
    <dbReference type="NCBI Taxonomy" id="3218"/>
    <lineage>
        <taxon>Eukaryota</taxon>
        <taxon>Viridiplantae</taxon>
        <taxon>Streptophyta</taxon>
        <taxon>Embryophyta</taxon>
        <taxon>Bryophyta</taxon>
        <taxon>Bryophytina</taxon>
        <taxon>Bryopsida</taxon>
        <taxon>Funariidae</taxon>
        <taxon>Funariales</taxon>
        <taxon>Funariaceae</taxon>
        <taxon>Physcomitrium</taxon>
    </lineage>
</organism>
<evidence type="ECO:0000313" key="2">
    <source>
        <dbReference type="EMBL" id="PNR34934.1"/>
    </source>
</evidence>
<name>A0A2K1J082_PHYPA</name>